<dbReference type="FunCoup" id="A0A6I9SL84">
    <property type="interactions" value="190"/>
</dbReference>
<dbReference type="InterPro" id="IPR011043">
    <property type="entry name" value="Gal_Oxase/kelch_b-propeller"/>
</dbReference>
<dbReference type="Gene3D" id="2.120.10.80">
    <property type="entry name" value="Kelch-type beta propeller"/>
    <property type="match status" value="1"/>
</dbReference>
<organism evidence="2 3">
    <name type="scientific">Sesamum indicum</name>
    <name type="common">Oriental sesame</name>
    <name type="synonym">Sesamum orientale</name>
    <dbReference type="NCBI Taxonomy" id="4182"/>
    <lineage>
        <taxon>Eukaryota</taxon>
        <taxon>Viridiplantae</taxon>
        <taxon>Streptophyta</taxon>
        <taxon>Embryophyta</taxon>
        <taxon>Tracheophyta</taxon>
        <taxon>Spermatophyta</taxon>
        <taxon>Magnoliopsida</taxon>
        <taxon>eudicotyledons</taxon>
        <taxon>Gunneridae</taxon>
        <taxon>Pentapetalae</taxon>
        <taxon>asterids</taxon>
        <taxon>lamiids</taxon>
        <taxon>Lamiales</taxon>
        <taxon>Pedaliaceae</taxon>
        <taxon>Sesamum</taxon>
    </lineage>
</organism>
<name>A0A6I9SL84_SESIN</name>
<dbReference type="FunFam" id="2.120.10.80:FF:000169">
    <property type="entry name" value="F-box family protein"/>
    <property type="match status" value="1"/>
</dbReference>
<evidence type="ECO:0000259" key="1">
    <source>
        <dbReference type="PROSITE" id="PS50181"/>
    </source>
</evidence>
<dbReference type="InterPro" id="IPR015915">
    <property type="entry name" value="Kelch-typ_b-propeller"/>
</dbReference>
<dbReference type="FunFam" id="1.20.1280.50:FF:000085">
    <property type="entry name" value="F-box domain containing protein"/>
    <property type="match status" value="1"/>
</dbReference>
<dbReference type="InParanoid" id="A0A6I9SL84"/>
<dbReference type="SMART" id="SM00256">
    <property type="entry name" value="FBOX"/>
    <property type="match status" value="1"/>
</dbReference>
<dbReference type="PROSITE" id="PS50181">
    <property type="entry name" value="FBOX"/>
    <property type="match status" value="1"/>
</dbReference>
<protein>
    <submittedName>
        <fullName evidence="3">F-box/kelch-repeat protein At5g43190</fullName>
    </submittedName>
</protein>
<dbReference type="PANTHER" id="PTHR31672:SF12">
    <property type="entry name" value="F-BOX DOMAIN-CONTAINING PROTEIN"/>
    <property type="match status" value="1"/>
</dbReference>
<sequence>MTTILSKQKELMDMDPRIWSRLPDHLLERVLSFLPLKTFLGLRSTCKQFNSLLFSPCFISKHSSLSSSSPFSSFILLSHPQFLQKCPLFNTVINSWCNMSLSFPPMLSCPPSSNLLSSSNGLLCFSIPRSSSFIICNLLSRSLRRVNFPSCPFDFELLTLVSTPNGYKLFMLCSMGSSINTLVYDSKVSSWLQFEGFDLILNENPHQKGVFYDGCLFFTTPEPFYVASFNLESGKWEKPTIGLPDGLTFVRLVSDGDRKMYLIGGVGVSGISRSVKLWELGEDGGDWMEVETLPETVCRKFVSVCYHNYEHVYCFWHQGLICLCCYTWPEILYYKVSRRTWHWLPKCPSLPDKWSCGFRWFPFKPELYSTV</sequence>
<reference evidence="3" key="1">
    <citation type="submission" date="2025-08" db="UniProtKB">
        <authorList>
            <consortium name="RefSeq"/>
        </authorList>
    </citation>
    <scope>IDENTIFICATION</scope>
</reference>
<evidence type="ECO:0000313" key="2">
    <source>
        <dbReference type="Proteomes" id="UP000504604"/>
    </source>
</evidence>
<evidence type="ECO:0000313" key="3">
    <source>
        <dbReference type="RefSeq" id="XP_011069802.1"/>
    </source>
</evidence>
<dbReference type="SUPFAM" id="SSF50965">
    <property type="entry name" value="Galactose oxidase, central domain"/>
    <property type="match status" value="1"/>
</dbReference>
<keyword evidence="2" id="KW-1185">Reference proteome</keyword>
<dbReference type="PANTHER" id="PTHR31672">
    <property type="entry name" value="BNACNNG10540D PROTEIN"/>
    <property type="match status" value="1"/>
</dbReference>
<dbReference type="Proteomes" id="UP000504604">
    <property type="component" value="Linkage group LG2"/>
</dbReference>
<dbReference type="GeneID" id="105155605"/>
<dbReference type="AlphaFoldDB" id="A0A6I9SL84"/>
<feature type="domain" description="F-box" evidence="1">
    <location>
        <begin position="16"/>
        <end position="62"/>
    </location>
</feature>
<dbReference type="SUPFAM" id="SSF81383">
    <property type="entry name" value="F-box domain"/>
    <property type="match status" value="1"/>
</dbReference>
<dbReference type="KEGG" id="sind:105155605"/>
<dbReference type="Gene3D" id="1.20.1280.50">
    <property type="match status" value="1"/>
</dbReference>
<accession>A0A6I9SL84</accession>
<dbReference type="OrthoDB" id="1703411at2759"/>
<dbReference type="InterPro" id="IPR050796">
    <property type="entry name" value="SCF_F-box_component"/>
</dbReference>
<dbReference type="Pfam" id="PF00646">
    <property type="entry name" value="F-box"/>
    <property type="match status" value="1"/>
</dbReference>
<proteinExistence type="predicted"/>
<dbReference type="RefSeq" id="XP_011069802.1">
    <property type="nucleotide sequence ID" value="XM_011071500.2"/>
</dbReference>
<gene>
    <name evidence="3" type="primary">LOC105155605</name>
</gene>
<dbReference type="InterPro" id="IPR001810">
    <property type="entry name" value="F-box_dom"/>
</dbReference>
<dbReference type="InterPro" id="IPR036047">
    <property type="entry name" value="F-box-like_dom_sf"/>
</dbReference>